<dbReference type="Proteomes" id="UP000217935">
    <property type="component" value="Chromosome"/>
</dbReference>
<feature type="domain" description="AB hydrolase-1" evidence="3">
    <location>
        <begin position="22"/>
        <end position="132"/>
    </location>
</feature>
<keyword evidence="1" id="KW-0378">Hydrolase</keyword>
<reference evidence="4 5" key="1">
    <citation type="submission" date="2017-06" db="EMBL/GenBank/DDBJ databases">
        <title>Celeribacter sp. TSPH2 complete genome sequence.</title>
        <authorList>
            <person name="Woo J.-H."/>
            <person name="Kim H.-S."/>
        </authorList>
    </citation>
    <scope>NUCLEOTIDE SEQUENCE [LARGE SCALE GENOMIC DNA]</scope>
    <source>
        <strain evidence="4 5">TSPH2</strain>
    </source>
</reference>
<dbReference type="PANTHER" id="PTHR43798:SF31">
    <property type="entry name" value="AB HYDROLASE SUPERFAMILY PROTEIN YCLE"/>
    <property type="match status" value="1"/>
</dbReference>
<name>A0A291GFT7_9RHOB</name>
<dbReference type="InterPro" id="IPR029058">
    <property type="entry name" value="AB_hydrolase_fold"/>
</dbReference>
<dbReference type="OrthoDB" id="9793083at2"/>
<feature type="compositionally biased region" description="Basic and acidic residues" evidence="2">
    <location>
        <begin position="293"/>
        <end position="304"/>
    </location>
</feature>
<dbReference type="GO" id="GO:0047570">
    <property type="term" value="F:3-oxoadipate enol-lactonase activity"/>
    <property type="evidence" value="ECO:0007669"/>
    <property type="project" value="InterPro"/>
</dbReference>
<dbReference type="InterPro" id="IPR050266">
    <property type="entry name" value="AB_hydrolase_sf"/>
</dbReference>
<sequence>MRIALDNITLNVEITGPEDGAPVVFAHALGTNLHLWDAVLPHLPGGLRLIRYDLRGHGLSDVPKGPYAMGTLVRDAERLLDTLKVKDAVFVGISIGGLIAQGLAVKRLDQVRALVLSNTAAKIGARSIWDKRIAGIRDKGLQSIVAPTLERWFAPGFRKTDTAKRWGQAILDTPLEGYLGCAAAIAGTDFYTPTSGLRLSCLGIAGGYDGSTPPDLVRETLGVIPGSRFELMRRSGHLPPVDAPEDYAALLGRFLTEIAHVKRDPNPHDHIPDLGSGHDHHHNDHHGHHHDHHDHDHSGGCHHD</sequence>
<evidence type="ECO:0000313" key="4">
    <source>
        <dbReference type="EMBL" id="ATG49065.1"/>
    </source>
</evidence>
<dbReference type="InterPro" id="IPR026968">
    <property type="entry name" value="PcaD/CatD"/>
</dbReference>
<feature type="compositionally biased region" description="Basic and acidic residues" evidence="2">
    <location>
        <begin position="263"/>
        <end position="282"/>
    </location>
</feature>
<dbReference type="Gene3D" id="3.40.50.1820">
    <property type="entry name" value="alpha/beta hydrolase"/>
    <property type="match status" value="1"/>
</dbReference>
<evidence type="ECO:0000256" key="1">
    <source>
        <dbReference type="ARBA" id="ARBA00022801"/>
    </source>
</evidence>
<accession>A0A291GFT7</accession>
<protein>
    <submittedName>
        <fullName evidence="4">3-oxoadipate enol-lactonase</fullName>
    </submittedName>
</protein>
<dbReference type="Pfam" id="PF00561">
    <property type="entry name" value="Abhydrolase_1"/>
    <property type="match status" value="1"/>
</dbReference>
<keyword evidence="5" id="KW-1185">Reference proteome</keyword>
<gene>
    <name evidence="4" type="primary">pcaD</name>
    <name evidence="4" type="ORF">CEW89_16725</name>
</gene>
<dbReference type="EMBL" id="CP022196">
    <property type="protein sequence ID" value="ATG49065.1"/>
    <property type="molecule type" value="Genomic_DNA"/>
</dbReference>
<dbReference type="PANTHER" id="PTHR43798">
    <property type="entry name" value="MONOACYLGLYCEROL LIPASE"/>
    <property type="match status" value="1"/>
</dbReference>
<dbReference type="GO" id="GO:0042952">
    <property type="term" value="P:beta-ketoadipate pathway"/>
    <property type="evidence" value="ECO:0007669"/>
    <property type="project" value="InterPro"/>
</dbReference>
<evidence type="ECO:0000256" key="2">
    <source>
        <dbReference type="SAM" id="MobiDB-lite"/>
    </source>
</evidence>
<dbReference type="GO" id="GO:0016020">
    <property type="term" value="C:membrane"/>
    <property type="evidence" value="ECO:0007669"/>
    <property type="project" value="TreeGrafter"/>
</dbReference>
<dbReference type="InterPro" id="IPR000073">
    <property type="entry name" value="AB_hydrolase_1"/>
</dbReference>
<dbReference type="NCBIfam" id="TIGR02427">
    <property type="entry name" value="protocat_pcaD"/>
    <property type="match status" value="1"/>
</dbReference>
<feature type="compositionally biased region" description="Basic residues" evidence="2">
    <location>
        <begin position="283"/>
        <end position="292"/>
    </location>
</feature>
<feature type="region of interest" description="Disordered" evidence="2">
    <location>
        <begin position="263"/>
        <end position="304"/>
    </location>
</feature>
<organism evidence="4 5">
    <name type="scientific">Celeribacter ethanolicus</name>
    <dbReference type="NCBI Taxonomy" id="1758178"/>
    <lineage>
        <taxon>Bacteria</taxon>
        <taxon>Pseudomonadati</taxon>
        <taxon>Pseudomonadota</taxon>
        <taxon>Alphaproteobacteria</taxon>
        <taxon>Rhodobacterales</taxon>
        <taxon>Roseobacteraceae</taxon>
        <taxon>Celeribacter</taxon>
    </lineage>
</organism>
<evidence type="ECO:0000313" key="5">
    <source>
        <dbReference type="Proteomes" id="UP000217935"/>
    </source>
</evidence>
<evidence type="ECO:0000259" key="3">
    <source>
        <dbReference type="Pfam" id="PF00561"/>
    </source>
</evidence>
<dbReference type="SUPFAM" id="SSF53474">
    <property type="entry name" value="alpha/beta-Hydrolases"/>
    <property type="match status" value="1"/>
</dbReference>
<dbReference type="AlphaFoldDB" id="A0A291GFT7"/>
<dbReference type="KEGG" id="ceh:CEW89_16725"/>
<dbReference type="STRING" id="1758178.GCA_001550095_01198"/>
<proteinExistence type="predicted"/>